<dbReference type="EMBL" id="CASHTH010000268">
    <property type="protein sequence ID" value="CAI7996346.1"/>
    <property type="molecule type" value="Genomic_DNA"/>
</dbReference>
<dbReference type="PANTHER" id="PTHR22993">
    <property type="entry name" value="FORMAMIDOPYRIMIDINE-DNA GLYCOSYLASE"/>
    <property type="match status" value="1"/>
</dbReference>
<evidence type="ECO:0000256" key="8">
    <source>
        <dbReference type="ARBA" id="ARBA00023268"/>
    </source>
</evidence>
<proteinExistence type="inferred from homology"/>
<feature type="domain" description="Formamidopyrimidine-DNA glycosylase catalytic" evidence="11">
    <location>
        <begin position="2"/>
        <end position="124"/>
    </location>
</feature>
<keyword evidence="12" id="KW-0540">Nuclease</keyword>
<accession>A0AA35VX32</accession>
<dbReference type="GO" id="GO:0140078">
    <property type="term" value="F:class I DNA-(apurinic or apyrimidinic site) endonuclease activity"/>
    <property type="evidence" value="ECO:0007669"/>
    <property type="project" value="UniProtKB-EC"/>
</dbReference>
<keyword evidence="4" id="KW-0378">Hydrolase</keyword>
<evidence type="ECO:0000256" key="4">
    <source>
        <dbReference type="ARBA" id="ARBA00022801"/>
    </source>
</evidence>
<dbReference type="EC" id="4.2.99.18" evidence="2"/>
<dbReference type="InterPro" id="IPR012319">
    <property type="entry name" value="FPG_cat"/>
</dbReference>
<comment type="similarity">
    <text evidence="1">Belongs to the FPG family.</text>
</comment>
<dbReference type="InterPro" id="IPR010979">
    <property type="entry name" value="Ribosomal_uS13-like_H2TH"/>
</dbReference>
<evidence type="ECO:0000256" key="7">
    <source>
        <dbReference type="ARBA" id="ARBA00023239"/>
    </source>
</evidence>
<evidence type="ECO:0000256" key="3">
    <source>
        <dbReference type="ARBA" id="ARBA00022763"/>
    </source>
</evidence>
<evidence type="ECO:0000256" key="10">
    <source>
        <dbReference type="SAM" id="MobiDB-lite"/>
    </source>
</evidence>
<dbReference type="Proteomes" id="UP001174909">
    <property type="component" value="Unassembled WGS sequence"/>
</dbReference>
<name>A0AA35VX32_GEOBA</name>
<dbReference type="SUPFAM" id="SSF57716">
    <property type="entry name" value="Glucocorticoid receptor-like (DNA-binding domain)"/>
    <property type="match status" value="1"/>
</dbReference>
<gene>
    <name evidence="12" type="ORF">GBAR_LOCUS1856</name>
</gene>
<dbReference type="PANTHER" id="PTHR22993:SF27">
    <property type="entry name" value="ENDONUCLEASE 8-LIKE 1"/>
    <property type="match status" value="1"/>
</dbReference>
<dbReference type="GO" id="GO:0006284">
    <property type="term" value="P:base-excision repair"/>
    <property type="evidence" value="ECO:0007669"/>
    <property type="project" value="InterPro"/>
</dbReference>
<comment type="caution">
    <text evidence="12">The sequence shown here is derived from an EMBL/GenBank/DDBJ whole genome shotgun (WGS) entry which is preliminary data.</text>
</comment>
<dbReference type="InterPro" id="IPR015371">
    <property type="entry name" value="Endonuclease-VIII_DNA-bd"/>
</dbReference>
<evidence type="ECO:0000313" key="13">
    <source>
        <dbReference type="Proteomes" id="UP001174909"/>
    </source>
</evidence>
<evidence type="ECO:0000256" key="1">
    <source>
        <dbReference type="ARBA" id="ARBA00009409"/>
    </source>
</evidence>
<keyword evidence="5" id="KW-0238">DNA-binding</keyword>
<evidence type="ECO:0000256" key="2">
    <source>
        <dbReference type="ARBA" id="ARBA00012720"/>
    </source>
</evidence>
<dbReference type="InterPro" id="IPR035937">
    <property type="entry name" value="FPG_N"/>
</dbReference>
<dbReference type="Pfam" id="PF01149">
    <property type="entry name" value="Fapy_DNA_glyco"/>
    <property type="match status" value="1"/>
</dbReference>
<keyword evidence="13" id="KW-1185">Reference proteome</keyword>
<dbReference type="SMART" id="SM00898">
    <property type="entry name" value="Fapy_DNA_glyco"/>
    <property type="match status" value="1"/>
</dbReference>
<evidence type="ECO:0000256" key="9">
    <source>
        <dbReference type="ARBA" id="ARBA00023295"/>
    </source>
</evidence>
<dbReference type="PROSITE" id="PS51068">
    <property type="entry name" value="FPG_CAT"/>
    <property type="match status" value="1"/>
</dbReference>
<organism evidence="12 13">
    <name type="scientific">Geodia barretti</name>
    <name type="common">Barrett's horny sponge</name>
    <dbReference type="NCBI Taxonomy" id="519541"/>
    <lineage>
        <taxon>Eukaryota</taxon>
        <taxon>Metazoa</taxon>
        <taxon>Porifera</taxon>
        <taxon>Demospongiae</taxon>
        <taxon>Heteroscleromorpha</taxon>
        <taxon>Tetractinellida</taxon>
        <taxon>Astrophorina</taxon>
        <taxon>Geodiidae</taxon>
        <taxon>Geodia</taxon>
    </lineage>
</organism>
<keyword evidence="9" id="KW-0326">Glycosidase</keyword>
<evidence type="ECO:0000259" key="11">
    <source>
        <dbReference type="PROSITE" id="PS51068"/>
    </source>
</evidence>
<dbReference type="SUPFAM" id="SSF81624">
    <property type="entry name" value="N-terminal domain of MutM-like DNA repair proteins"/>
    <property type="match status" value="1"/>
</dbReference>
<keyword evidence="7" id="KW-0456">Lyase</keyword>
<dbReference type="InterPro" id="IPR015886">
    <property type="entry name" value="H2TH_FPG"/>
</dbReference>
<evidence type="ECO:0000256" key="5">
    <source>
        <dbReference type="ARBA" id="ARBA00023125"/>
    </source>
</evidence>
<dbReference type="GO" id="GO:0005634">
    <property type="term" value="C:nucleus"/>
    <property type="evidence" value="ECO:0007669"/>
    <property type="project" value="TreeGrafter"/>
</dbReference>
<reference evidence="12" key="1">
    <citation type="submission" date="2023-03" db="EMBL/GenBank/DDBJ databases">
        <authorList>
            <person name="Steffen K."/>
            <person name="Cardenas P."/>
        </authorList>
    </citation>
    <scope>NUCLEOTIDE SEQUENCE</scope>
</reference>
<dbReference type="Gene3D" id="3.20.190.10">
    <property type="entry name" value="MutM-like, N-terminal"/>
    <property type="match status" value="1"/>
</dbReference>
<dbReference type="Gene3D" id="1.10.8.50">
    <property type="match status" value="1"/>
</dbReference>
<protein>
    <recommendedName>
        <fullName evidence="2">DNA-(apurinic or apyrimidinic site) lyase</fullName>
        <ecNumber evidence="2">4.2.99.18</ecNumber>
    </recommendedName>
</protein>
<dbReference type="GO" id="GO:0008270">
    <property type="term" value="F:zinc ion binding"/>
    <property type="evidence" value="ECO:0007669"/>
    <property type="project" value="InterPro"/>
</dbReference>
<keyword evidence="8" id="KW-0511">Multifunctional enzyme</keyword>
<keyword evidence="3" id="KW-0227">DNA damage</keyword>
<evidence type="ECO:0000256" key="6">
    <source>
        <dbReference type="ARBA" id="ARBA00023204"/>
    </source>
</evidence>
<keyword evidence="12" id="KW-0255">Endonuclease</keyword>
<dbReference type="GO" id="GO:0019104">
    <property type="term" value="F:DNA N-glycosylase activity"/>
    <property type="evidence" value="ECO:0007669"/>
    <property type="project" value="InterPro"/>
</dbReference>
<sequence>MPEGPELCMNSRFVNNVCRGRLFTGKIVKSAVSKCPDVDFSSEAYVISSESRGKEMALTLQCSAEPLNRLRLLFRFGMSGKFKFTPMNQIPKHAHLQFFSRPSDADAASEQKLVLSFVDVRRFGSWRVMPEGWGENRGPDPMFEYEAFRANVLENLEDSAFNRPICEAMLNQKFFNGIGNYLRAEILYRASVAPFTCARKVLEPLAKQEHEEDLLSLCHTVPKEVVDLKQTLGKSETAVVTEEDYRAFCQWLKCYENPAMNTAKDHNGRTIWFKGEAGSMCPKSKQLKRQRHRKQGAPGVKVYSTESIKTEGEENETEDIKEEVGSTLVDISKKTRKQRATKEQANTLQVEPAAKKAKIPTKGATAKAKKPITVPTRRSARLKVRWFNL</sequence>
<dbReference type="SMART" id="SM01232">
    <property type="entry name" value="H2TH"/>
    <property type="match status" value="1"/>
</dbReference>
<dbReference type="SUPFAM" id="SSF46946">
    <property type="entry name" value="S13-like H2TH domain"/>
    <property type="match status" value="1"/>
</dbReference>
<keyword evidence="6" id="KW-0234">DNA repair</keyword>
<dbReference type="Pfam" id="PF09292">
    <property type="entry name" value="Neil1-DNA_bind"/>
    <property type="match status" value="1"/>
</dbReference>
<dbReference type="AlphaFoldDB" id="A0AA35VX32"/>
<evidence type="ECO:0000313" key="12">
    <source>
        <dbReference type="EMBL" id="CAI7996346.1"/>
    </source>
</evidence>
<feature type="region of interest" description="Disordered" evidence="10">
    <location>
        <begin position="336"/>
        <end position="372"/>
    </location>
</feature>
<dbReference type="GO" id="GO:0003684">
    <property type="term" value="F:damaged DNA binding"/>
    <property type="evidence" value="ECO:0007669"/>
    <property type="project" value="InterPro"/>
</dbReference>